<accession>A0A9W7TH37</accession>
<dbReference type="AlphaFoldDB" id="A0A9W7TH37"/>
<name>A0A9W7TH37_TRIRA</name>
<feature type="non-terminal residue" evidence="2">
    <location>
        <position position="1"/>
    </location>
</feature>
<dbReference type="EMBL" id="JAFHDT010000016">
    <property type="protein sequence ID" value="KAI7798613.1"/>
    <property type="molecule type" value="Genomic_DNA"/>
</dbReference>
<evidence type="ECO:0000313" key="3">
    <source>
        <dbReference type="Proteomes" id="UP001059041"/>
    </source>
</evidence>
<keyword evidence="1" id="KW-0732">Signal</keyword>
<dbReference type="Proteomes" id="UP001059041">
    <property type="component" value="Linkage Group LG16"/>
</dbReference>
<sequence length="127" mass="13917">MGALKILTLLPIISLWLWLGCNNFVSAKHPNVAVNIKFVSELNEHSGWCSWTLSSSEDKATMIVPEEIMRLSSEICLSLGCGDVYKIRTGDEGFNNTCLTGCLYHSTELNCSGVVRNGCKTLSEVVC</sequence>
<proteinExistence type="predicted"/>
<feature type="signal peptide" evidence="1">
    <location>
        <begin position="1"/>
        <end position="27"/>
    </location>
</feature>
<gene>
    <name evidence="2" type="ORF">IRJ41_009457</name>
</gene>
<dbReference type="PROSITE" id="PS51257">
    <property type="entry name" value="PROKAR_LIPOPROTEIN"/>
    <property type="match status" value="1"/>
</dbReference>
<evidence type="ECO:0000313" key="2">
    <source>
        <dbReference type="EMBL" id="KAI7798613.1"/>
    </source>
</evidence>
<keyword evidence="3" id="KW-1185">Reference proteome</keyword>
<comment type="caution">
    <text evidence="2">The sequence shown here is derived from an EMBL/GenBank/DDBJ whole genome shotgun (WGS) entry which is preliminary data.</text>
</comment>
<feature type="chain" id="PRO_5040834052" evidence="1">
    <location>
        <begin position="28"/>
        <end position="127"/>
    </location>
</feature>
<reference evidence="2" key="1">
    <citation type="submission" date="2021-02" db="EMBL/GenBank/DDBJ databases">
        <title>Comparative genomics reveals that relaxation of natural selection precedes convergent phenotypic evolution of cavefish.</title>
        <authorList>
            <person name="Peng Z."/>
        </authorList>
    </citation>
    <scope>NUCLEOTIDE SEQUENCE</scope>
    <source>
        <tissue evidence="2">Muscle</tissue>
    </source>
</reference>
<organism evidence="2 3">
    <name type="scientific">Triplophysa rosa</name>
    <name type="common">Cave loach</name>
    <dbReference type="NCBI Taxonomy" id="992332"/>
    <lineage>
        <taxon>Eukaryota</taxon>
        <taxon>Metazoa</taxon>
        <taxon>Chordata</taxon>
        <taxon>Craniata</taxon>
        <taxon>Vertebrata</taxon>
        <taxon>Euteleostomi</taxon>
        <taxon>Actinopterygii</taxon>
        <taxon>Neopterygii</taxon>
        <taxon>Teleostei</taxon>
        <taxon>Ostariophysi</taxon>
        <taxon>Cypriniformes</taxon>
        <taxon>Nemacheilidae</taxon>
        <taxon>Triplophysa</taxon>
    </lineage>
</organism>
<protein>
    <submittedName>
        <fullName evidence="2">Antigen WC1.1-like</fullName>
    </submittedName>
</protein>
<evidence type="ECO:0000256" key="1">
    <source>
        <dbReference type="SAM" id="SignalP"/>
    </source>
</evidence>